<evidence type="ECO:0000313" key="2">
    <source>
        <dbReference type="EMBL" id="OGG84827.1"/>
    </source>
</evidence>
<name>A0A1F6FG39_9BACT</name>
<protein>
    <submittedName>
        <fullName evidence="2">Uncharacterized protein</fullName>
    </submittedName>
</protein>
<evidence type="ECO:0000256" key="1">
    <source>
        <dbReference type="SAM" id="Phobius"/>
    </source>
</evidence>
<dbReference type="STRING" id="1798525.A3G90_01975"/>
<accession>A0A1F6FG39</accession>
<gene>
    <name evidence="2" type="ORF">A3G90_01975</name>
</gene>
<sequence length="83" mass="9154">MNLTSKRTSLIILGVMAILCSRAMFAFFNDPEGPNLLIVTVMAAVIYFLSLTAYLLNLSLVKKLVLAIVIQITIVTSLYFLLS</sequence>
<comment type="caution">
    <text evidence="2">The sequence shown here is derived from an EMBL/GenBank/DDBJ whole genome shotgun (WGS) entry which is preliminary data.</text>
</comment>
<keyword evidence="1" id="KW-0472">Membrane</keyword>
<evidence type="ECO:0000313" key="3">
    <source>
        <dbReference type="Proteomes" id="UP000177325"/>
    </source>
</evidence>
<feature type="transmembrane region" description="Helical" evidence="1">
    <location>
        <begin position="64"/>
        <end position="82"/>
    </location>
</feature>
<organism evidence="2 3">
    <name type="scientific">Candidatus Kaiserbacteria bacterium RIFCSPLOWO2_12_FULL_45_26</name>
    <dbReference type="NCBI Taxonomy" id="1798525"/>
    <lineage>
        <taxon>Bacteria</taxon>
        <taxon>Candidatus Kaiseribacteriota</taxon>
    </lineage>
</organism>
<proteinExistence type="predicted"/>
<keyword evidence="1" id="KW-0812">Transmembrane</keyword>
<dbReference type="AlphaFoldDB" id="A0A1F6FG39"/>
<dbReference type="EMBL" id="MFMM01000001">
    <property type="protein sequence ID" value="OGG84827.1"/>
    <property type="molecule type" value="Genomic_DNA"/>
</dbReference>
<reference evidence="2 3" key="1">
    <citation type="journal article" date="2016" name="Nat. Commun.">
        <title>Thousands of microbial genomes shed light on interconnected biogeochemical processes in an aquifer system.</title>
        <authorList>
            <person name="Anantharaman K."/>
            <person name="Brown C.T."/>
            <person name="Hug L.A."/>
            <person name="Sharon I."/>
            <person name="Castelle C.J."/>
            <person name="Probst A.J."/>
            <person name="Thomas B.C."/>
            <person name="Singh A."/>
            <person name="Wilkins M.J."/>
            <person name="Karaoz U."/>
            <person name="Brodie E.L."/>
            <person name="Williams K.H."/>
            <person name="Hubbard S.S."/>
            <person name="Banfield J.F."/>
        </authorList>
    </citation>
    <scope>NUCLEOTIDE SEQUENCE [LARGE SCALE GENOMIC DNA]</scope>
</reference>
<feature type="transmembrane region" description="Helical" evidence="1">
    <location>
        <begin position="36"/>
        <end position="57"/>
    </location>
</feature>
<keyword evidence="1" id="KW-1133">Transmembrane helix</keyword>
<dbReference type="Proteomes" id="UP000177325">
    <property type="component" value="Unassembled WGS sequence"/>
</dbReference>